<name>A0A8K1FZU1_9PASS</name>
<dbReference type="AlphaFoldDB" id="A0A8K1FZU1"/>
<organism evidence="1 2">
    <name type="scientific">Zosterops borbonicus</name>
    <dbReference type="NCBI Taxonomy" id="364589"/>
    <lineage>
        <taxon>Eukaryota</taxon>
        <taxon>Metazoa</taxon>
        <taxon>Chordata</taxon>
        <taxon>Craniata</taxon>
        <taxon>Vertebrata</taxon>
        <taxon>Euteleostomi</taxon>
        <taxon>Archelosauria</taxon>
        <taxon>Archosauria</taxon>
        <taxon>Dinosauria</taxon>
        <taxon>Saurischia</taxon>
        <taxon>Theropoda</taxon>
        <taxon>Coelurosauria</taxon>
        <taxon>Aves</taxon>
        <taxon>Neognathae</taxon>
        <taxon>Neoaves</taxon>
        <taxon>Telluraves</taxon>
        <taxon>Australaves</taxon>
        <taxon>Passeriformes</taxon>
        <taxon>Sylvioidea</taxon>
        <taxon>Zosteropidae</taxon>
        <taxon>Zosterops</taxon>
    </lineage>
</organism>
<keyword evidence="2" id="KW-1185">Reference proteome</keyword>
<sequence length="171" mass="20170">MNENRFWLDIGKKFFTVKVMKHHNRLLREAVDVTSLAVFKTRCKEIDSIRQVVVEEMAQMETIAEVIYTLPDLHEEKLHRVMEYAELEWSHQDNQVQFLALHRTGQESYNDSIKVNSAYLLINTWLKKVKHIPSYILIEYHFTAANSEVALAILISLKPFHYSIEEIQQPL</sequence>
<gene>
    <name evidence="1" type="ORF">HGM15179_017994</name>
</gene>
<comment type="caution">
    <text evidence="1">The sequence shown here is derived from an EMBL/GenBank/DDBJ whole genome shotgun (WGS) entry which is preliminary data.</text>
</comment>
<reference evidence="1" key="1">
    <citation type="submission" date="2019-04" db="EMBL/GenBank/DDBJ databases">
        <title>Genome assembly of Zosterops borbonicus 15179.</title>
        <authorList>
            <person name="Leroy T."/>
            <person name="Anselmetti Y."/>
            <person name="Tilak M.-K."/>
            <person name="Nabholz B."/>
        </authorList>
    </citation>
    <scope>NUCLEOTIDE SEQUENCE</scope>
    <source>
        <strain evidence="1">HGM_15179</strain>
        <tissue evidence="1">Muscle</tissue>
    </source>
</reference>
<evidence type="ECO:0000313" key="1">
    <source>
        <dbReference type="EMBL" id="TRZ09113.1"/>
    </source>
</evidence>
<dbReference type="EMBL" id="SWJQ01001156">
    <property type="protein sequence ID" value="TRZ09113.1"/>
    <property type="molecule type" value="Genomic_DNA"/>
</dbReference>
<protein>
    <submittedName>
        <fullName evidence="1">Uncharacterized protein</fullName>
    </submittedName>
</protein>
<proteinExistence type="predicted"/>
<dbReference type="Proteomes" id="UP000796761">
    <property type="component" value="Unassembled WGS sequence"/>
</dbReference>
<evidence type="ECO:0000313" key="2">
    <source>
        <dbReference type="Proteomes" id="UP000796761"/>
    </source>
</evidence>
<accession>A0A8K1FZU1</accession>